<dbReference type="InterPro" id="IPR011701">
    <property type="entry name" value="MFS"/>
</dbReference>
<evidence type="ECO:0000256" key="7">
    <source>
        <dbReference type="SAM" id="Phobius"/>
    </source>
</evidence>
<keyword evidence="4 7" id="KW-0812">Transmembrane</keyword>
<dbReference type="SUPFAM" id="SSF103473">
    <property type="entry name" value="MFS general substrate transporter"/>
    <property type="match status" value="1"/>
</dbReference>
<dbReference type="EMBL" id="UGPG01000001">
    <property type="protein sequence ID" value="STY45212.1"/>
    <property type="molecule type" value="Genomic_DNA"/>
</dbReference>
<feature type="transmembrane region" description="Helical" evidence="7">
    <location>
        <begin position="105"/>
        <end position="122"/>
    </location>
</feature>
<evidence type="ECO:0000313" key="9">
    <source>
        <dbReference type="EMBL" id="STY45212.1"/>
    </source>
</evidence>
<accession>A0A378MII5</accession>
<evidence type="ECO:0000256" key="6">
    <source>
        <dbReference type="ARBA" id="ARBA00023136"/>
    </source>
</evidence>
<dbReference type="GO" id="GO:0022857">
    <property type="term" value="F:transmembrane transporter activity"/>
    <property type="evidence" value="ECO:0007669"/>
    <property type="project" value="InterPro"/>
</dbReference>
<evidence type="ECO:0000313" key="10">
    <source>
        <dbReference type="Proteomes" id="UP000254879"/>
    </source>
</evidence>
<dbReference type="InterPro" id="IPR020846">
    <property type="entry name" value="MFS_dom"/>
</dbReference>
<dbReference type="InterPro" id="IPR036259">
    <property type="entry name" value="MFS_trans_sf"/>
</dbReference>
<dbReference type="PANTHER" id="PTHR43124:SF3">
    <property type="entry name" value="CHLORAMPHENICOL EFFLUX PUMP RV0191"/>
    <property type="match status" value="1"/>
</dbReference>
<feature type="transmembrane region" description="Helical" evidence="7">
    <location>
        <begin position="363"/>
        <end position="383"/>
    </location>
</feature>
<evidence type="ECO:0000259" key="8">
    <source>
        <dbReference type="PROSITE" id="PS50850"/>
    </source>
</evidence>
<evidence type="ECO:0000256" key="4">
    <source>
        <dbReference type="ARBA" id="ARBA00022692"/>
    </source>
</evidence>
<dbReference type="GO" id="GO:0005886">
    <property type="term" value="C:plasma membrane"/>
    <property type="evidence" value="ECO:0007669"/>
    <property type="project" value="UniProtKB-SubCell"/>
</dbReference>
<feature type="transmembrane region" description="Helical" evidence="7">
    <location>
        <begin position="243"/>
        <end position="265"/>
    </location>
</feature>
<evidence type="ECO:0000256" key="3">
    <source>
        <dbReference type="ARBA" id="ARBA00022475"/>
    </source>
</evidence>
<protein>
    <submittedName>
        <fullName evidence="9">Bacillibactin exporter</fullName>
    </submittedName>
</protein>
<feature type="transmembrane region" description="Helical" evidence="7">
    <location>
        <begin position="297"/>
        <end position="319"/>
    </location>
</feature>
<name>A0A378MII5_LISGR</name>
<feature type="domain" description="Major facilitator superfamily (MFS) profile" evidence="8">
    <location>
        <begin position="6"/>
        <end position="387"/>
    </location>
</feature>
<dbReference type="AlphaFoldDB" id="A0A378MII5"/>
<feature type="transmembrane region" description="Helical" evidence="7">
    <location>
        <begin position="272"/>
        <end position="291"/>
    </location>
</feature>
<feature type="transmembrane region" description="Helical" evidence="7">
    <location>
        <begin position="41"/>
        <end position="65"/>
    </location>
</feature>
<comment type="subcellular location">
    <subcellularLocation>
        <location evidence="1">Cell membrane</location>
        <topology evidence="1">Multi-pass membrane protein</topology>
    </subcellularLocation>
</comment>
<gene>
    <name evidence="9" type="primary">ymfD</name>
    <name evidence="9" type="ORF">NCTC10815_02587</name>
</gene>
<feature type="transmembrane region" description="Helical" evidence="7">
    <location>
        <begin position="129"/>
        <end position="150"/>
    </location>
</feature>
<keyword evidence="6 7" id="KW-0472">Membrane</keyword>
<keyword evidence="3" id="KW-1003">Cell membrane</keyword>
<dbReference type="Pfam" id="PF07690">
    <property type="entry name" value="MFS_1"/>
    <property type="match status" value="1"/>
</dbReference>
<keyword evidence="5 7" id="KW-1133">Transmembrane helix</keyword>
<feature type="transmembrane region" description="Helical" evidence="7">
    <location>
        <begin position="331"/>
        <end position="351"/>
    </location>
</feature>
<dbReference type="PANTHER" id="PTHR43124">
    <property type="entry name" value="PURINE EFFLUX PUMP PBUE"/>
    <property type="match status" value="1"/>
</dbReference>
<reference evidence="9 10" key="1">
    <citation type="submission" date="2018-06" db="EMBL/GenBank/DDBJ databases">
        <authorList>
            <consortium name="Pathogen Informatics"/>
            <person name="Doyle S."/>
        </authorList>
    </citation>
    <scope>NUCLEOTIDE SEQUENCE [LARGE SCALE GENOMIC DNA]</scope>
    <source>
        <strain evidence="10">NCTC 10815</strain>
    </source>
</reference>
<keyword evidence="2" id="KW-0813">Transport</keyword>
<dbReference type="Proteomes" id="UP000254879">
    <property type="component" value="Unassembled WGS sequence"/>
</dbReference>
<evidence type="ECO:0000256" key="1">
    <source>
        <dbReference type="ARBA" id="ARBA00004651"/>
    </source>
</evidence>
<organism evidence="9 10">
    <name type="scientific">Listeria grayi</name>
    <name type="common">Listeria murrayi</name>
    <dbReference type="NCBI Taxonomy" id="1641"/>
    <lineage>
        <taxon>Bacteria</taxon>
        <taxon>Bacillati</taxon>
        <taxon>Bacillota</taxon>
        <taxon>Bacilli</taxon>
        <taxon>Bacillales</taxon>
        <taxon>Listeriaceae</taxon>
        <taxon>Listeria</taxon>
    </lineage>
</organism>
<feature type="transmembrane region" description="Helical" evidence="7">
    <location>
        <begin position="72"/>
        <end position="93"/>
    </location>
</feature>
<dbReference type="PROSITE" id="PS50850">
    <property type="entry name" value="MFS"/>
    <property type="match status" value="1"/>
</dbReference>
<dbReference type="RefSeq" id="WP_115346228.1">
    <property type="nucleotide sequence ID" value="NZ_UGPG01000001.1"/>
</dbReference>
<sequence length="397" mass="42686">MGRWGKFLLLYAGGVVISLSQLKVPPVIPELAAKFDTSVSALSWLMSIFTVSGIFIALPGGMIVARIGAKKLLLGITACLALGNFLGAVSSNYTVMLISRAVEGISFSTIVMTGVVLISYWFKESDNSGTAIGIFTTFSAAGSLIAMNIFAPMAAQFGLQSLWIFTGCLSLLLFFCFALFLDAPSSKAEGSAGEQGLFRIAAKNKKIWLLAVMQGCMAFVLFTFINIYPLLFTDYYGLSKTVANFYASLFGLFGIPFGVLAGYLIDKTKKPGLIISTAFLLMVCACLGSAYLSASTYILQIFCLSVAASLSSSAVTIMVPHIAKHSKMIGYSMSLVNLLYYLGIFIGAPIITKMIEKTSWRFGIFLLAGVAAIGFTVALFFWLTSTRTLSLQEEELS</sequence>
<feature type="transmembrane region" description="Helical" evidence="7">
    <location>
        <begin position="207"/>
        <end position="231"/>
    </location>
</feature>
<evidence type="ECO:0000256" key="5">
    <source>
        <dbReference type="ARBA" id="ARBA00022989"/>
    </source>
</evidence>
<evidence type="ECO:0000256" key="2">
    <source>
        <dbReference type="ARBA" id="ARBA00022448"/>
    </source>
</evidence>
<feature type="transmembrane region" description="Helical" evidence="7">
    <location>
        <begin position="162"/>
        <end position="181"/>
    </location>
</feature>
<dbReference type="Gene3D" id="1.20.1250.20">
    <property type="entry name" value="MFS general substrate transporter like domains"/>
    <property type="match status" value="2"/>
</dbReference>
<dbReference type="InterPro" id="IPR050189">
    <property type="entry name" value="MFS_Efflux_Transporters"/>
</dbReference>
<proteinExistence type="predicted"/>